<dbReference type="Gene3D" id="1.20.910.10">
    <property type="entry name" value="Heme oxygenase-like"/>
    <property type="match status" value="1"/>
</dbReference>
<dbReference type="OrthoDB" id="6635957at2"/>
<gene>
    <name evidence="2" type="ORF">DT594_00840</name>
</gene>
<dbReference type="InterPro" id="IPR016084">
    <property type="entry name" value="Haem_Oase-like_multi-hlx"/>
</dbReference>
<dbReference type="Pfam" id="PF14518">
    <property type="entry name" value="Haem_oxygenas_2"/>
    <property type="match status" value="1"/>
</dbReference>
<sequence length="478" mass="53978">MLLQDTRNSLSQSPTPLSGIFSTTKTLYDQLLSEPQDESTRSAARLFLQEHLGIAAEMDCELPADVNALEDWVAAKTVKVGKQYAAYLEERKAGKPRRFFTSKAHALHFLQAVAPSKLVDGAWLYGTLDNWQDPRFHPLIRTYLEELGDGVAQMNHVLMYRQLLAKHGCDGPLSLPDEYYVQGTLQLALGYEAQEFLPEVIGYNLGYEQLPLHLLISAFELHELDIDPYYFTLHITIDNAHSGHAHQAVQALLQQCAGGTDPQFYQRVRAGYQLNDLGVGSGDIIRHFDLQDELLRMLDRKRTFGQQMHSDYCKLEGKTVNEWLSEPGQMLAFLDALEARGWIQRGVDPGQSRFWHLISGPDALMFGVFTEYEQRLIYEWIADGWLAQDQATSGARQRPFKPARGSRRKAASDTAVCPADRTQLAMEPLSEPLEALRQQLESMPRAERMATLISMMNPSLHGTPEGLLATRMFSSQMY</sequence>
<dbReference type="AlphaFoldDB" id="A0A7V7KZC8"/>
<evidence type="ECO:0000256" key="1">
    <source>
        <dbReference type="SAM" id="MobiDB-lite"/>
    </source>
</evidence>
<dbReference type="SMART" id="SM01236">
    <property type="entry name" value="Haem_oxygenase_2"/>
    <property type="match status" value="1"/>
</dbReference>
<organism evidence="2 3">
    <name type="scientific">Halopseudomonas laoshanensis</name>
    <dbReference type="NCBI Taxonomy" id="2268758"/>
    <lineage>
        <taxon>Bacteria</taxon>
        <taxon>Pseudomonadati</taxon>
        <taxon>Pseudomonadota</taxon>
        <taxon>Gammaproteobacteria</taxon>
        <taxon>Pseudomonadales</taxon>
        <taxon>Pseudomonadaceae</taxon>
        <taxon>Halopseudomonas</taxon>
    </lineage>
</organism>
<evidence type="ECO:0000313" key="3">
    <source>
        <dbReference type="Proteomes" id="UP000463138"/>
    </source>
</evidence>
<feature type="compositionally biased region" description="Basic residues" evidence="1">
    <location>
        <begin position="398"/>
        <end position="409"/>
    </location>
</feature>
<dbReference type="Proteomes" id="UP000463138">
    <property type="component" value="Unassembled WGS sequence"/>
</dbReference>
<proteinExistence type="predicted"/>
<comment type="caution">
    <text evidence="2">The sequence shown here is derived from an EMBL/GenBank/DDBJ whole genome shotgun (WGS) entry which is preliminary data.</text>
</comment>
<keyword evidence="3" id="KW-1185">Reference proteome</keyword>
<evidence type="ECO:0000313" key="2">
    <source>
        <dbReference type="EMBL" id="KAA0696986.1"/>
    </source>
</evidence>
<reference evidence="2 3" key="1">
    <citation type="submission" date="2018-07" db="EMBL/GenBank/DDBJ databases">
        <title>Pseudomonas laoshanensis sp. nov., isolated from soil.</title>
        <authorList>
            <person name="Sun J."/>
            <person name="Yu L."/>
            <person name="Wang M."/>
            <person name="Zhang C."/>
        </authorList>
    </citation>
    <scope>NUCLEOTIDE SEQUENCE [LARGE SCALE GENOMIC DNA]</scope>
    <source>
        <strain evidence="2 3">Y22</strain>
    </source>
</reference>
<dbReference type="EMBL" id="QOVF01000001">
    <property type="protein sequence ID" value="KAA0696986.1"/>
    <property type="molecule type" value="Genomic_DNA"/>
</dbReference>
<accession>A0A7V7KZC8</accession>
<feature type="region of interest" description="Disordered" evidence="1">
    <location>
        <begin position="392"/>
        <end position="413"/>
    </location>
</feature>
<name>A0A7V7KZC8_9GAMM</name>
<protein>
    <submittedName>
        <fullName evidence="2">Iron-containing redox enzyme family protein</fullName>
    </submittedName>
</protein>